<feature type="compositionally biased region" description="Polar residues" evidence="1">
    <location>
        <begin position="74"/>
        <end position="85"/>
    </location>
</feature>
<feature type="compositionally biased region" description="Polar residues" evidence="1">
    <location>
        <begin position="427"/>
        <end position="445"/>
    </location>
</feature>
<dbReference type="AlphaFoldDB" id="A0A1R0H129"/>
<feature type="compositionally biased region" description="Acidic residues" evidence="1">
    <location>
        <begin position="477"/>
        <end position="493"/>
    </location>
</feature>
<dbReference type="EMBL" id="LSSL01001215">
    <property type="protein sequence ID" value="OLY82846.1"/>
    <property type="molecule type" value="Genomic_DNA"/>
</dbReference>
<accession>A0A1R0H129</accession>
<evidence type="ECO:0000313" key="2">
    <source>
        <dbReference type="EMBL" id="OLY82846.1"/>
    </source>
</evidence>
<dbReference type="OrthoDB" id="5580541at2759"/>
<comment type="caution">
    <text evidence="2">The sequence shown here is derived from an EMBL/GenBank/DDBJ whole genome shotgun (WGS) entry which is preliminary data.</text>
</comment>
<dbReference type="Proteomes" id="UP000187455">
    <property type="component" value="Unassembled WGS sequence"/>
</dbReference>
<protein>
    <submittedName>
        <fullName evidence="2">Uncharacterized protein</fullName>
    </submittedName>
</protein>
<evidence type="ECO:0000313" key="3">
    <source>
        <dbReference type="Proteomes" id="UP000187455"/>
    </source>
</evidence>
<feature type="region of interest" description="Disordered" evidence="1">
    <location>
        <begin position="418"/>
        <end position="499"/>
    </location>
</feature>
<gene>
    <name evidence="2" type="ORF">AYI68_g3024</name>
</gene>
<organism evidence="2 3">
    <name type="scientific">Smittium mucronatum</name>
    <dbReference type="NCBI Taxonomy" id="133383"/>
    <lineage>
        <taxon>Eukaryota</taxon>
        <taxon>Fungi</taxon>
        <taxon>Fungi incertae sedis</taxon>
        <taxon>Zoopagomycota</taxon>
        <taxon>Kickxellomycotina</taxon>
        <taxon>Harpellomycetes</taxon>
        <taxon>Harpellales</taxon>
        <taxon>Legeriomycetaceae</taxon>
        <taxon>Smittium</taxon>
    </lineage>
</organism>
<proteinExistence type="predicted"/>
<sequence length="624" mass="69254">MTKDSVLKINPLIETSVLSLSNSLLVSFFEFSTSVFKSDLFCSIDSCLYSNLPLPLDDFSSKNPKCRPRKLHKSNTSTQNPTLTQNSNSYVFSSISSDSNMPNSAPVSSILDSISKLHSLISKLLSSTNYREFSENHRIRLKLFGSSIDYNFILFCASELADILWSSHQLNNNSQNNSSLKSCLLNFILELKTFLALHSIRSMISIPDSTNKVSRYSLRNSKKRPFSDTKIALSLDKSSFLNSCDLIFNTLSIKNLTRRAGKSLWLNSPQLSHYDSSLESRLHIDLNNPFSENTFEKISEITSSDFAHELLSVLPSFFSQDHPNHVLSLNNNTNDSFVSTPTSIPSNNFDPISFVSTPTSIPSNTFDPSSHSINCKFNSTSPLRQATTPPLQLGDNASQKVICSTRYIKNALDGDLTCGGRPRRNRGFSTTQSSDAIHNSPTSTPIAGIKKRHSFNHSSPQSIFEHNDKTNSFYKDDSDDEQDFSSVNDDNEDPYIASSTNISPNIKFSRIDINLSKNRMDPRSIADTDVDPKPFSKFSPDHNFFYNGALSNSPCATSPKSELATFQVPNSSNLFPPQGSLLSTPKNQTGLSALLSVQAAKKYVGNFYLGDTEGGGRKHRSRNK</sequence>
<evidence type="ECO:0000256" key="1">
    <source>
        <dbReference type="SAM" id="MobiDB-lite"/>
    </source>
</evidence>
<feature type="region of interest" description="Disordered" evidence="1">
    <location>
        <begin position="65"/>
        <end position="85"/>
    </location>
</feature>
<name>A0A1R0H129_9FUNG</name>
<reference evidence="2 3" key="1">
    <citation type="journal article" date="2016" name="Mol. Biol. Evol.">
        <title>Genome-Wide Survey of Gut Fungi (Harpellales) Reveals the First Horizontally Transferred Ubiquitin Gene from a Mosquito Host.</title>
        <authorList>
            <person name="Wang Y."/>
            <person name="White M.M."/>
            <person name="Kvist S."/>
            <person name="Moncalvo J.M."/>
        </authorList>
    </citation>
    <scope>NUCLEOTIDE SEQUENCE [LARGE SCALE GENOMIC DNA]</scope>
    <source>
        <strain evidence="2 3">ALG-7-W6</strain>
    </source>
</reference>
<keyword evidence="3" id="KW-1185">Reference proteome</keyword>